<evidence type="ECO:0000259" key="1">
    <source>
        <dbReference type="Pfam" id="PF03008"/>
    </source>
</evidence>
<accession>A0A087D7Q4</accession>
<comment type="caution">
    <text evidence="2">The sequence shown here is derived from an EMBL/GenBank/DDBJ whole genome shotgun (WGS) entry which is preliminary data.</text>
</comment>
<evidence type="ECO:0000313" key="2">
    <source>
        <dbReference type="EMBL" id="KFI91554.1"/>
    </source>
</evidence>
<reference evidence="2 3" key="1">
    <citation type="submission" date="2014-03" db="EMBL/GenBank/DDBJ databases">
        <title>Genomics of Bifidobacteria.</title>
        <authorList>
            <person name="Ventura M."/>
            <person name="Milani C."/>
            <person name="Lugli G.A."/>
        </authorList>
    </citation>
    <scope>NUCLEOTIDE SEQUENCE [LARGE SCALE GENOMIC DNA]</scope>
    <source>
        <strain evidence="2 3">DSM 23967</strain>
    </source>
</reference>
<dbReference type="AlphaFoldDB" id="A0A087D7Q4"/>
<dbReference type="InterPro" id="IPR004256">
    <property type="entry name" value="DUF234"/>
</dbReference>
<dbReference type="STRING" id="1437607.BISA_2309"/>
<proteinExistence type="predicted"/>
<gene>
    <name evidence="2" type="ORF">BISA_2309</name>
</gene>
<dbReference type="OrthoDB" id="9813134at2"/>
<dbReference type="Proteomes" id="UP000029066">
    <property type="component" value="Unassembled WGS sequence"/>
</dbReference>
<organism evidence="2 3">
    <name type="scientific">Bifidobacterium saguini DSM 23967</name>
    <dbReference type="NCBI Taxonomy" id="1437607"/>
    <lineage>
        <taxon>Bacteria</taxon>
        <taxon>Bacillati</taxon>
        <taxon>Actinomycetota</taxon>
        <taxon>Actinomycetes</taxon>
        <taxon>Bifidobacteriales</taxon>
        <taxon>Bifidobacteriaceae</taxon>
        <taxon>Bifidobacterium</taxon>
    </lineage>
</organism>
<protein>
    <submittedName>
        <fullName evidence="2">ATPase</fullName>
    </submittedName>
</protein>
<name>A0A087D7Q4_9BIFI</name>
<evidence type="ECO:0000313" key="3">
    <source>
        <dbReference type="Proteomes" id="UP000029066"/>
    </source>
</evidence>
<sequence length="115" mass="13412">MRRNSLGKLPFIATQFGKWWGNNPIAREQADIDVIAAEPQGKNILFGECKWRNTFNETEAIERLHRRADLVRGYPVENARFMLFTKLPVSEVTRKRYQEDDSMTFISASNLYTVE</sequence>
<dbReference type="Pfam" id="PF03008">
    <property type="entry name" value="DUF234"/>
    <property type="match status" value="1"/>
</dbReference>
<dbReference type="EMBL" id="JGZN01000015">
    <property type="protein sequence ID" value="KFI91554.1"/>
    <property type="molecule type" value="Genomic_DNA"/>
</dbReference>
<feature type="domain" description="DUF234" evidence="1">
    <location>
        <begin position="2"/>
        <end position="60"/>
    </location>
</feature>